<accession>A0A814PRI7</accession>
<feature type="region of interest" description="Disordered" evidence="1">
    <location>
        <begin position="100"/>
        <end position="121"/>
    </location>
</feature>
<evidence type="ECO:0000313" key="3">
    <source>
        <dbReference type="EMBL" id="CAF1109444.1"/>
    </source>
</evidence>
<keyword evidence="4" id="KW-1185">Reference proteome</keyword>
<dbReference type="EMBL" id="CAJNOC010008071">
    <property type="protein sequence ID" value="CAF1109444.1"/>
    <property type="molecule type" value="Genomic_DNA"/>
</dbReference>
<organism evidence="3 4">
    <name type="scientific">Brachionus calyciflorus</name>
    <dbReference type="NCBI Taxonomy" id="104777"/>
    <lineage>
        <taxon>Eukaryota</taxon>
        <taxon>Metazoa</taxon>
        <taxon>Spiralia</taxon>
        <taxon>Gnathifera</taxon>
        <taxon>Rotifera</taxon>
        <taxon>Eurotatoria</taxon>
        <taxon>Monogononta</taxon>
        <taxon>Pseudotrocha</taxon>
        <taxon>Ploima</taxon>
        <taxon>Brachionidae</taxon>
        <taxon>Brachionus</taxon>
    </lineage>
</organism>
<reference evidence="3" key="1">
    <citation type="submission" date="2021-02" db="EMBL/GenBank/DDBJ databases">
        <authorList>
            <person name="Nowell W R."/>
        </authorList>
    </citation>
    <scope>NUCLEOTIDE SEQUENCE</scope>
    <source>
        <strain evidence="3">Ploen Becks lab</strain>
    </source>
</reference>
<keyword evidence="2" id="KW-0812">Transmembrane</keyword>
<keyword evidence="2" id="KW-1133">Transmembrane helix</keyword>
<dbReference type="AlphaFoldDB" id="A0A814PRI7"/>
<evidence type="ECO:0000256" key="2">
    <source>
        <dbReference type="SAM" id="Phobius"/>
    </source>
</evidence>
<comment type="caution">
    <text evidence="3">The sequence shown here is derived from an EMBL/GenBank/DDBJ whole genome shotgun (WGS) entry which is preliminary data.</text>
</comment>
<feature type="compositionally biased region" description="Polar residues" evidence="1">
    <location>
        <begin position="100"/>
        <end position="113"/>
    </location>
</feature>
<sequence length="437" mass="51514">MSETKSRNMYLLATSAICLASLAYWLWKKNSIEDLKKIFKKPDKSLDRASVNDYKVKNFKKKNFKVLIPKTSCSSPRPMVKIKKNHYDEWWTNLSQRGTSSDVRVNRPSNGSRRSGDEENEISNKLSKLKISIDSKNDNEITTLVDRLLKTFKQLDSNQKIEFSSYILELSQFHNLKLIHLIDLLNSEYSHKNQDLFENYKFNNTLGELSTEIVLNILKAFYNLSQNKQIVREAIESELYCDLVYELFSSYIFDLEKNKNNVKRIRKIQAIKFYTIKILSKTFEFLKKDEFEDIRQTVYFKNSIKLAKSILNGRIIEINYEPGETRTSSFDVNLIDKVEFFKSYILFIENLLYFVSENQEFFSSLKNTPESFVDYLFNQENFIQKMDSIKTNDLFKDQTNAIFDYLIKIKQNLTSKEENLVEKKCLDDISLDSELNI</sequence>
<proteinExistence type="predicted"/>
<name>A0A814PRI7_9BILA</name>
<evidence type="ECO:0000256" key="1">
    <source>
        <dbReference type="SAM" id="MobiDB-lite"/>
    </source>
</evidence>
<evidence type="ECO:0000313" key="4">
    <source>
        <dbReference type="Proteomes" id="UP000663879"/>
    </source>
</evidence>
<gene>
    <name evidence="3" type="ORF">OXX778_LOCUS21553</name>
</gene>
<protein>
    <submittedName>
        <fullName evidence="3">Uncharacterized protein</fullName>
    </submittedName>
</protein>
<dbReference type="OrthoDB" id="10450327at2759"/>
<feature type="transmembrane region" description="Helical" evidence="2">
    <location>
        <begin position="9"/>
        <end position="27"/>
    </location>
</feature>
<keyword evidence="2" id="KW-0472">Membrane</keyword>
<dbReference type="Proteomes" id="UP000663879">
    <property type="component" value="Unassembled WGS sequence"/>
</dbReference>